<dbReference type="Proteomes" id="UP000297245">
    <property type="component" value="Unassembled WGS sequence"/>
</dbReference>
<dbReference type="EMBL" id="ML179805">
    <property type="protein sequence ID" value="THU81490.1"/>
    <property type="molecule type" value="Genomic_DNA"/>
</dbReference>
<evidence type="ECO:0000313" key="3">
    <source>
        <dbReference type="Proteomes" id="UP000297245"/>
    </source>
</evidence>
<reference evidence="2 3" key="1">
    <citation type="journal article" date="2019" name="Nat. Ecol. Evol.">
        <title>Megaphylogeny resolves global patterns of mushroom evolution.</title>
        <authorList>
            <person name="Varga T."/>
            <person name="Krizsan K."/>
            <person name="Foldi C."/>
            <person name="Dima B."/>
            <person name="Sanchez-Garcia M."/>
            <person name="Sanchez-Ramirez S."/>
            <person name="Szollosi G.J."/>
            <person name="Szarkandi J.G."/>
            <person name="Papp V."/>
            <person name="Albert L."/>
            <person name="Andreopoulos W."/>
            <person name="Angelini C."/>
            <person name="Antonin V."/>
            <person name="Barry K.W."/>
            <person name="Bougher N.L."/>
            <person name="Buchanan P."/>
            <person name="Buyck B."/>
            <person name="Bense V."/>
            <person name="Catcheside P."/>
            <person name="Chovatia M."/>
            <person name="Cooper J."/>
            <person name="Damon W."/>
            <person name="Desjardin D."/>
            <person name="Finy P."/>
            <person name="Geml J."/>
            <person name="Haridas S."/>
            <person name="Hughes K."/>
            <person name="Justo A."/>
            <person name="Karasinski D."/>
            <person name="Kautmanova I."/>
            <person name="Kiss B."/>
            <person name="Kocsube S."/>
            <person name="Kotiranta H."/>
            <person name="LaButti K.M."/>
            <person name="Lechner B.E."/>
            <person name="Liimatainen K."/>
            <person name="Lipzen A."/>
            <person name="Lukacs Z."/>
            <person name="Mihaltcheva S."/>
            <person name="Morgado L.N."/>
            <person name="Niskanen T."/>
            <person name="Noordeloos M.E."/>
            <person name="Ohm R.A."/>
            <person name="Ortiz-Santana B."/>
            <person name="Ovrebo C."/>
            <person name="Racz N."/>
            <person name="Riley R."/>
            <person name="Savchenko A."/>
            <person name="Shiryaev A."/>
            <person name="Soop K."/>
            <person name="Spirin V."/>
            <person name="Szebenyi C."/>
            <person name="Tomsovsky M."/>
            <person name="Tulloss R.E."/>
            <person name="Uehling J."/>
            <person name="Grigoriev I.V."/>
            <person name="Vagvolgyi C."/>
            <person name="Papp T."/>
            <person name="Martin F.M."/>
            <person name="Miettinen O."/>
            <person name="Hibbett D.S."/>
            <person name="Nagy L.G."/>
        </authorList>
    </citation>
    <scope>NUCLEOTIDE SEQUENCE [LARGE SCALE GENOMIC DNA]</scope>
    <source>
        <strain evidence="2 3">CBS 962.96</strain>
    </source>
</reference>
<proteinExistence type="predicted"/>
<sequence length="114" mass="12613">MTVLRSSLCLRLPRYLLRLLVQKYGACSYVAAHCDVLYLAIFLVIGSVAPLLHHPRMLNSTEGLEELEDVEGHAIDAERKDQHLVTFFFPGTFLYSPITPPLSLNGVSGTPDAT</sequence>
<evidence type="ECO:0000313" key="2">
    <source>
        <dbReference type="EMBL" id="THU81490.1"/>
    </source>
</evidence>
<keyword evidence="3" id="KW-1185">Reference proteome</keyword>
<keyword evidence="1" id="KW-0472">Membrane</keyword>
<name>A0A4S8KZQ8_DENBC</name>
<protein>
    <submittedName>
        <fullName evidence="2">Uncharacterized protein</fullName>
    </submittedName>
</protein>
<dbReference type="AlphaFoldDB" id="A0A4S8KZQ8"/>
<keyword evidence="1" id="KW-1133">Transmembrane helix</keyword>
<accession>A0A4S8KZQ8</accession>
<evidence type="ECO:0000256" key="1">
    <source>
        <dbReference type="SAM" id="Phobius"/>
    </source>
</evidence>
<keyword evidence="1" id="KW-0812">Transmembrane</keyword>
<gene>
    <name evidence="2" type="ORF">K435DRAFT_873297</name>
</gene>
<organism evidence="2 3">
    <name type="scientific">Dendrothele bispora (strain CBS 962.96)</name>
    <dbReference type="NCBI Taxonomy" id="1314807"/>
    <lineage>
        <taxon>Eukaryota</taxon>
        <taxon>Fungi</taxon>
        <taxon>Dikarya</taxon>
        <taxon>Basidiomycota</taxon>
        <taxon>Agaricomycotina</taxon>
        <taxon>Agaricomycetes</taxon>
        <taxon>Agaricomycetidae</taxon>
        <taxon>Agaricales</taxon>
        <taxon>Agaricales incertae sedis</taxon>
        <taxon>Dendrothele</taxon>
    </lineage>
</organism>
<feature type="transmembrane region" description="Helical" evidence="1">
    <location>
        <begin position="29"/>
        <end position="52"/>
    </location>
</feature>